<keyword evidence="3" id="KW-1185">Reference proteome</keyword>
<keyword evidence="2" id="KW-0418">Kinase</keyword>
<dbReference type="SUPFAM" id="SSF55874">
    <property type="entry name" value="ATPase domain of HSP90 chaperone/DNA topoisomerase II/histidine kinase"/>
    <property type="match status" value="1"/>
</dbReference>
<dbReference type="RefSeq" id="WP_077312877.1">
    <property type="nucleotide sequence ID" value="NZ_AP024887.1"/>
</dbReference>
<dbReference type="EC" id="2.7.11.1" evidence="2"/>
<evidence type="ECO:0000313" key="2">
    <source>
        <dbReference type="EMBL" id="SJL83037.1"/>
    </source>
</evidence>
<keyword evidence="2" id="KW-0808">Transferase</keyword>
<dbReference type="AlphaFoldDB" id="A0A1R4B290"/>
<protein>
    <submittedName>
        <fullName evidence="2">Serine/threonine-protein kinase RsbT</fullName>
        <ecNumber evidence="2">2.7.11.1</ecNumber>
    </submittedName>
</protein>
<evidence type="ECO:0000259" key="1">
    <source>
        <dbReference type="Pfam" id="PF13581"/>
    </source>
</evidence>
<dbReference type="GO" id="GO:0004674">
    <property type="term" value="F:protein serine/threonine kinase activity"/>
    <property type="evidence" value="ECO:0007669"/>
    <property type="project" value="UniProtKB-EC"/>
</dbReference>
<accession>A0A1R4B290</accession>
<dbReference type="Gene3D" id="3.60.40.10">
    <property type="entry name" value="PPM-type phosphatase domain"/>
    <property type="match status" value="1"/>
</dbReference>
<dbReference type="EMBL" id="FUFT01000002">
    <property type="protein sequence ID" value="SJL83037.1"/>
    <property type="molecule type" value="Genomic_DNA"/>
</dbReference>
<gene>
    <name evidence="2" type="primary">rsbT</name>
    <name evidence="2" type="ORF">VPAL9027_00985</name>
</gene>
<dbReference type="PANTHER" id="PTHR35801">
    <property type="entry name" value="PHOSPHOSERINE PHOSPHATASE RSBX"/>
    <property type="match status" value="1"/>
</dbReference>
<dbReference type="STRING" id="1918946.VPAL9027_00985"/>
<name>A0A1R4B290_9VIBR</name>
<dbReference type="Pfam" id="PF13581">
    <property type="entry name" value="HATPase_c_2"/>
    <property type="match status" value="1"/>
</dbReference>
<dbReference type="InterPro" id="IPR003594">
    <property type="entry name" value="HATPase_dom"/>
</dbReference>
<sequence length="325" mass="35899">MIELNIDKPEDAYHVAQQARHLAHDIGFSEFDIGMITIAVAEIATNVVRYALPGIAYIKTIENHQGIEVVIEDYGPGISNLEQAMVDGFSTYCEPSIGKGLGSAKRCVEEFVVNKTSEAGTMITLRHFLPIIEHKIDKMGMSFPTLGQHYNGDRYLIMSYQATKLLACVIDGVGKGVDASKAADCALEIVRANYNQDLDIIVKYCHEALKTHESKHPVQMGLLRILPKVIEFCGIGDIGIKIQAVKRNSFPVQDGSIGMILPKKIHVHTIERSADTTIFLHTDGVSLPENTRLNTDTGFERACCLLYEQTATPDDDATLIVIRDR</sequence>
<reference evidence="2 3" key="1">
    <citation type="submission" date="2017-02" db="EMBL/GenBank/DDBJ databases">
        <authorList>
            <person name="Peterson S.W."/>
        </authorList>
    </citation>
    <scope>NUCLEOTIDE SEQUENCE [LARGE SCALE GENOMIC DNA]</scope>
    <source>
        <strain evidence="2 3">CECT 9027</strain>
    </source>
</reference>
<dbReference type="InterPro" id="IPR036457">
    <property type="entry name" value="PPM-type-like_dom_sf"/>
</dbReference>
<dbReference type="InterPro" id="IPR039248">
    <property type="entry name" value="Ptase_RsbX"/>
</dbReference>
<feature type="domain" description="Histidine kinase/HSP90-like ATPase" evidence="1">
    <location>
        <begin position="9"/>
        <end position="126"/>
    </location>
</feature>
<evidence type="ECO:0000313" key="3">
    <source>
        <dbReference type="Proteomes" id="UP000189475"/>
    </source>
</evidence>
<dbReference type="SUPFAM" id="SSF81606">
    <property type="entry name" value="PP2C-like"/>
    <property type="match status" value="1"/>
</dbReference>
<dbReference type="PANTHER" id="PTHR35801:SF1">
    <property type="entry name" value="PHOSPHOSERINE PHOSPHATASE RSBX"/>
    <property type="match status" value="1"/>
</dbReference>
<dbReference type="OrthoDB" id="5769716at2"/>
<dbReference type="Gene3D" id="3.30.565.10">
    <property type="entry name" value="Histidine kinase-like ATPase, C-terminal domain"/>
    <property type="match status" value="1"/>
</dbReference>
<dbReference type="Proteomes" id="UP000189475">
    <property type="component" value="Unassembled WGS sequence"/>
</dbReference>
<dbReference type="InterPro" id="IPR036890">
    <property type="entry name" value="HATPase_C_sf"/>
</dbReference>
<organism evidence="2 3">
    <name type="scientific">Vibrio palustris</name>
    <dbReference type="NCBI Taxonomy" id="1918946"/>
    <lineage>
        <taxon>Bacteria</taxon>
        <taxon>Pseudomonadati</taxon>
        <taxon>Pseudomonadota</taxon>
        <taxon>Gammaproteobacteria</taxon>
        <taxon>Vibrionales</taxon>
        <taxon>Vibrionaceae</taxon>
        <taxon>Vibrio</taxon>
    </lineage>
</organism>
<proteinExistence type="predicted"/>